<sequence>MKIGFAGLGVMGEPMCRNILTKSGAPVQILDLNPAPVERLVALGAVPVESIAEMAKTADIIFLSLPGGLQVEQVISGAGGILENANPGLTVVDTSTLSVGLTRRLAAALSERDIAFADAPVARTRQAAEDGTLLTMVGSDLDVFNRIRPFLSYTSSEVLHCGPIGCGQLSKVLNNMILFENIVALSEALAVCKAAGMDPRRLFETLAKGSADSFALRNHGMKALVPQDFPENTFPINYAMKDMSCALELADELGIELQGAKLAWSLMERARESGNGARYFPILSQEISSSEPAS</sequence>
<dbReference type="InterPro" id="IPR029154">
    <property type="entry name" value="HIBADH-like_NADP-bd"/>
</dbReference>
<accession>A0ABX5NNZ2</accession>
<gene>
    <name evidence="5" type="ORF">DMY87_16330</name>
</gene>
<evidence type="ECO:0000313" key="6">
    <source>
        <dbReference type="Proteomes" id="UP000247536"/>
    </source>
</evidence>
<evidence type="ECO:0000256" key="1">
    <source>
        <dbReference type="ARBA" id="ARBA00023002"/>
    </source>
</evidence>
<dbReference type="Pfam" id="PF14833">
    <property type="entry name" value="NAD_binding_11"/>
    <property type="match status" value="1"/>
</dbReference>
<proteinExistence type="predicted"/>
<evidence type="ECO:0000256" key="2">
    <source>
        <dbReference type="ARBA" id="ARBA00023027"/>
    </source>
</evidence>
<dbReference type="Pfam" id="PF03446">
    <property type="entry name" value="NAD_binding_2"/>
    <property type="match status" value="1"/>
</dbReference>
<dbReference type="InterPro" id="IPR006115">
    <property type="entry name" value="6PGDH_NADP-bd"/>
</dbReference>
<dbReference type="PANTHER" id="PTHR43060">
    <property type="entry name" value="3-HYDROXYISOBUTYRATE DEHYDROGENASE-LIKE 1, MITOCHONDRIAL-RELATED"/>
    <property type="match status" value="1"/>
</dbReference>
<evidence type="ECO:0000313" key="5">
    <source>
        <dbReference type="EMBL" id="PYB71983.1"/>
    </source>
</evidence>
<dbReference type="PIRSF" id="PIRSF000103">
    <property type="entry name" value="HIBADH"/>
    <property type="match status" value="1"/>
</dbReference>
<feature type="domain" description="3-hydroxyisobutyrate dehydrogenase-like NAD-binding" evidence="4">
    <location>
        <begin position="165"/>
        <end position="277"/>
    </location>
</feature>
<dbReference type="InterPro" id="IPR008927">
    <property type="entry name" value="6-PGluconate_DH-like_C_sf"/>
</dbReference>
<comment type="caution">
    <text evidence="5">The sequence shown here is derived from an EMBL/GenBank/DDBJ whole genome shotgun (WGS) entry which is preliminary data.</text>
</comment>
<dbReference type="InterPro" id="IPR036291">
    <property type="entry name" value="NAD(P)-bd_dom_sf"/>
</dbReference>
<keyword evidence="2" id="KW-0520">NAD</keyword>
<dbReference type="Proteomes" id="UP000247536">
    <property type="component" value="Unassembled WGS sequence"/>
</dbReference>
<organism evidence="5 6">
    <name type="scientific">Rhizobium wuzhouense</name>
    <dbReference type="NCBI Taxonomy" id="1986026"/>
    <lineage>
        <taxon>Bacteria</taxon>
        <taxon>Pseudomonadati</taxon>
        <taxon>Pseudomonadota</taxon>
        <taxon>Alphaproteobacteria</taxon>
        <taxon>Hyphomicrobiales</taxon>
        <taxon>Rhizobiaceae</taxon>
        <taxon>Rhizobium/Agrobacterium group</taxon>
        <taxon>Rhizobium</taxon>
    </lineage>
</organism>
<dbReference type="InterPro" id="IPR013328">
    <property type="entry name" value="6PGD_dom2"/>
</dbReference>
<name>A0ABX5NNZ2_9HYPH</name>
<feature type="domain" description="6-phosphogluconate dehydrogenase NADP-binding" evidence="3">
    <location>
        <begin position="2"/>
        <end position="162"/>
    </location>
</feature>
<dbReference type="SUPFAM" id="SSF48179">
    <property type="entry name" value="6-phosphogluconate dehydrogenase C-terminal domain-like"/>
    <property type="match status" value="1"/>
</dbReference>
<protein>
    <submittedName>
        <fullName evidence="5">2-hydroxy-3-oxopropionate reductase</fullName>
    </submittedName>
</protein>
<dbReference type="Gene3D" id="3.40.50.720">
    <property type="entry name" value="NAD(P)-binding Rossmann-like Domain"/>
    <property type="match status" value="1"/>
</dbReference>
<keyword evidence="6" id="KW-1185">Reference proteome</keyword>
<reference evidence="5 6" key="1">
    <citation type="submission" date="2018-06" db="EMBL/GenBank/DDBJ databases">
        <title>Rhizobium wuzhouense sp. nov., isolated from roots of Oryza officinalis.</title>
        <authorList>
            <person name="Yuan T."/>
        </authorList>
    </citation>
    <scope>NUCLEOTIDE SEQUENCE [LARGE SCALE GENOMIC DNA]</scope>
    <source>
        <strain evidence="5 6">W44</strain>
    </source>
</reference>
<dbReference type="Gene3D" id="1.10.1040.10">
    <property type="entry name" value="N-(1-d-carboxylethyl)-l-norvaline Dehydrogenase, domain 2"/>
    <property type="match status" value="1"/>
</dbReference>
<dbReference type="PANTHER" id="PTHR43060:SF15">
    <property type="entry name" value="3-HYDROXYISOBUTYRATE DEHYDROGENASE-LIKE 1, MITOCHONDRIAL-RELATED"/>
    <property type="match status" value="1"/>
</dbReference>
<keyword evidence="1" id="KW-0560">Oxidoreductase</keyword>
<dbReference type="EMBL" id="QJRY01000006">
    <property type="protein sequence ID" value="PYB71983.1"/>
    <property type="molecule type" value="Genomic_DNA"/>
</dbReference>
<evidence type="ECO:0000259" key="3">
    <source>
        <dbReference type="Pfam" id="PF03446"/>
    </source>
</evidence>
<dbReference type="InterPro" id="IPR015815">
    <property type="entry name" value="HIBADH-related"/>
</dbReference>
<dbReference type="SUPFAM" id="SSF51735">
    <property type="entry name" value="NAD(P)-binding Rossmann-fold domains"/>
    <property type="match status" value="1"/>
</dbReference>
<evidence type="ECO:0000259" key="4">
    <source>
        <dbReference type="Pfam" id="PF14833"/>
    </source>
</evidence>